<feature type="compositionally biased region" description="Basic and acidic residues" evidence="1">
    <location>
        <begin position="90"/>
        <end position="116"/>
    </location>
</feature>
<dbReference type="InParanoid" id="A0A1E1LRS8"/>
<feature type="region of interest" description="Disordered" evidence="1">
    <location>
        <begin position="305"/>
        <end position="352"/>
    </location>
</feature>
<feature type="region of interest" description="Disordered" evidence="1">
    <location>
        <begin position="1"/>
        <end position="59"/>
    </location>
</feature>
<keyword evidence="3" id="KW-1185">Reference proteome</keyword>
<name>A0A1E1LRS8_9HELO</name>
<dbReference type="Proteomes" id="UP000178129">
    <property type="component" value="Unassembled WGS sequence"/>
</dbReference>
<protein>
    <submittedName>
        <fullName evidence="2">Uncharacterized protein</fullName>
    </submittedName>
</protein>
<comment type="caution">
    <text evidence="2">The sequence shown here is derived from an EMBL/GenBank/DDBJ whole genome shotgun (WGS) entry which is preliminary data.</text>
</comment>
<feature type="compositionally biased region" description="Basic and acidic residues" evidence="1">
    <location>
        <begin position="45"/>
        <end position="56"/>
    </location>
</feature>
<accession>A0A1E1LRS8</accession>
<reference evidence="3" key="1">
    <citation type="submission" date="2016-03" db="EMBL/GenBank/DDBJ databases">
        <authorList>
            <person name="Ploux O."/>
        </authorList>
    </citation>
    <scope>NUCLEOTIDE SEQUENCE [LARGE SCALE GENOMIC DNA]</scope>
    <source>
        <strain evidence="3">UK7</strain>
    </source>
</reference>
<sequence length="645" mass="73575">MAKFDPDEEWKNVPSGTQWINSTAADFSPGFKSLPEQQITGGRSEMAELHPEEWKNASHGSQWINSSAKDFSSSQGLPLSDIARVKQERPNHMKHDHQDPKTVFKPKTSDPQEHLRTLRNPTKAYASRGTPAVAPALGHASDAFERHLAHQYRNAMIYIENYKIHSYVKKFPADKRGHQEARINHYKRAFGEGVRLGNNYTSGILQSEGLQLGLIKRLQQTRDFYREFRTGKGTEMIEVELDGENGKEVDEVQVISRWDKILGRALEKRLGWEGRTLEDLRGLQENVGAGEYALRKKLRKKWKAQKQRDIMRRDGEGRKGKKRLRFEEPGEGNMGEDHKRLRPASAENTDASENSPMFEIVLASPSMPEVEDSVEEDPGRLKIGEDATLPFNQARAALTAFLADLNKHLKVCKKDISKQIMEVLAARDEKNIQEKIVLASAKRKYPTLFWSSIMLLRLRMANDCLKSDDTGLKYTASGPNISGPGAVTFVGPIATLITQDKGTLDHAIRIASQKRVVQLYGQNNHFGRCWFAHKAEFWEVWRKRVAGFRDGEFKRWQNEAERARKDSDREYRAVMKLFSAALNQATELVKKDYLQNMVMLMITLESSKGGGRGRLIEKRGRGTRTPEKKREFETDRKIKKSKKTS</sequence>
<evidence type="ECO:0000313" key="3">
    <source>
        <dbReference type="Proteomes" id="UP000178129"/>
    </source>
</evidence>
<gene>
    <name evidence="2" type="ORF">RCO7_01611</name>
</gene>
<feature type="compositionally biased region" description="Basic and acidic residues" evidence="1">
    <location>
        <begin position="306"/>
        <end position="318"/>
    </location>
</feature>
<feature type="region of interest" description="Disordered" evidence="1">
    <location>
        <begin position="610"/>
        <end position="645"/>
    </location>
</feature>
<feature type="compositionally biased region" description="Basic and acidic residues" evidence="1">
    <location>
        <begin position="614"/>
        <end position="636"/>
    </location>
</feature>
<organism evidence="2 3">
    <name type="scientific">Rhynchosporium graminicola</name>
    <dbReference type="NCBI Taxonomy" id="2792576"/>
    <lineage>
        <taxon>Eukaryota</taxon>
        <taxon>Fungi</taxon>
        <taxon>Dikarya</taxon>
        <taxon>Ascomycota</taxon>
        <taxon>Pezizomycotina</taxon>
        <taxon>Leotiomycetes</taxon>
        <taxon>Helotiales</taxon>
        <taxon>Ploettnerulaceae</taxon>
        <taxon>Rhynchosporium</taxon>
    </lineage>
</organism>
<evidence type="ECO:0000256" key="1">
    <source>
        <dbReference type="SAM" id="MobiDB-lite"/>
    </source>
</evidence>
<feature type="compositionally biased region" description="Polar residues" evidence="1">
    <location>
        <begin position="14"/>
        <end position="25"/>
    </location>
</feature>
<feature type="region of interest" description="Disordered" evidence="1">
    <location>
        <begin position="90"/>
        <end position="129"/>
    </location>
</feature>
<proteinExistence type="predicted"/>
<dbReference type="AlphaFoldDB" id="A0A1E1LRS8"/>
<evidence type="ECO:0000313" key="2">
    <source>
        <dbReference type="EMBL" id="CZT13180.1"/>
    </source>
</evidence>
<dbReference type="EMBL" id="FJUW01000082">
    <property type="protein sequence ID" value="CZT13180.1"/>
    <property type="molecule type" value="Genomic_DNA"/>
</dbReference>